<keyword evidence="1" id="KW-0812">Transmembrane</keyword>
<evidence type="ECO:0000256" key="1">
    <source>
        <dbReference type="SAM" id="Phobius"/>
    </source>
</evidence>
<dbReference type="Proteomes" id="UP000789375">
    <property type="component" value="Unassembled WGS sequence"/>
</dbReference>
<proteinExistence type="predicted"/>
<gene>
    <name evidence="2" type="ORF">FMOSSE_LOCUS10757</name>
</gene>
<keyword evidence="1" id="KW-0472">Membrane</keyword>
<reference evidence="2" key="1">
    <citation type="submission" date="2021-06" db="EMBL/GenBank/DDBJ databases">
        <authorList>
            <person name="Kallberg Y."/>
            <person name="Tangrot J."/>
            <person name="Rosling A."/>
        </authorList>
    </citation>
    <scope>NUCLEOTIDE SEQUENCE</scope>
    <source>
        <strain evidence="2">87-6 pot B 2015</strain>
    </source>
</reference>
<comment type="caution">
    <text evidence="2">The sequence shown here is derived from an EMBL/GenBank/DDBJ whole genome shotgun (WGS) entry which is preliminary data.</text>
</comment>
<evidence type="ECO:0000313" key="2">
    <source>
        <dbReference type="EMBL" id="CAG8636346.1"/>
    </source>
</evidence>
<keyword evidence="3" id="KW-1185">Reference proteome</keyword>
<accession>A0A9N9GUY7</accession>
<evidence type="ECO:0000313" key="3">
    <source>
        <dbReference type="Proteomes" id="UP000789375"/>
    </source>
</evidence>
<name>A0A9N9GUY7_FUNMO</name>
<feature type="transmembrane region" description="Helical" evidence="1">
    <location>
        <begin position="130"/>
        <end position="149"/>
    </location>
</feature>
<feature type="transmembrane region" description="Helical" evidence="1">
    <location>
        <begin position="220"/>
        <end position="248"/>
    </location>
</feature>
<sequence>MKRNLSFHDIVKVLGTFSLLIQSSLALEDDDFRVKDSFDTLITALLSMLIYLNLNKKNCLMELGSICLSCQLTINGLGIWFMINMHKKTNDTFYIQYLITYTILLTTSVLLDLLLLIPKPIPASYLYMKSCFLPWVETIIHTIFFVIAFQRFNYISNDVWIIICPYFILILYAMKKSITNLLIIHREKKVIGINERAEDVYNHLATFDEKYDLKSISFAFYTYSGFILAMLCAPSSLLLKCYLIMVLFSRTIADKKSEEVVKKSSKMSNQIQTV</sequence>
<feature type="transmembrane region" description="Helical" evidence="1">
    <location>
        <begin position="155"/>
        <end position="174"/>
    </location>
</feature>
<keyword evidence="1" id="KW-1133">Transmembrane helix</keyword>
<feature type="transmembrane region" description="Helical" evidence="1">
    <location>
        <begin position="66"/>
        <end position="83"/>
    </location>
</feature>
<dbReference type="AlphaFoldDB" id="A0A9N9GUY7"/>
<feature type="transmembrane region" description="Helical" evidence="1">
    <location>
        <begin position="95"/>
        <end position="118"/>
    </location>
</feature>
<dbReference type="EMBL" id="CAJVPP010003748">
    <property type="protein sequence ID" value="CAG8636346.1"/>
    <property type="molecule type" value="Genomic_DNA"/>
</dbReference>
<organism evidence="2 3">
    <name type="scientific">Funneliformis mosseae</name>
    <name type="common">Endomycorrhizal fungus</name>
    <name type="synonym">Glomus mosseae</name>
    <dbReference type="NCBI Taxonomy" id="27381"/>
    <lineage>
        <taxon>Eukaryota</taxon>
        <taxon>Fungi</taxon>
        <taxon>Fungi incertae sedis</taxon>
        <taxon>Mucoromycota</taxon>
        <taxon>Glomeromycotina</taxon>
        <taxon>Glomeromycetes</taxon>
        <taxon>Glomerales</taxon>
        <taxon>Glomeraceae</taxon>
        <taxon>Funneliformis</taxon>
    </lineage>
</organism>
<protein>
    <submittedName>
        <fullName evidence="2">12067_t:CDS:1</fullName>
    </submittedName>
</protein>